<organism evidence="3 4">
    <name type="scientific">Dyella koreensis</name>
    <dbReference type="NCBI Taxonomy" id="311235"/>
    <lineage>
        <taxon>Bacteria</taxon>
        <taxon>Pseudomonadati</taxon>
        <taxon>Pseudomonadota</taxon>
        <taxon>Gammaproteobacteria</taxon>
        <taxon>Lysobacterales</taxon>
        <taxon>Rhodanobacteraceae</taxon>
        <taxon>Dyella</taxon>
    </lineage>
</organism>
<feature type="transmembrane region" description="Helical" evidence="1">
    <location>
        <begin position="91"/>
        <end position="113"/>
    </location>
</feature>
<keyword evidence="4" id="KW-1185">Reference proteome</keyword>
<feature type="transmembrane region" description="Helical" evidence="1">
    <location>
        <begin position="187"/>
        <end position="209"/>
    </location>
</feature>
<dbReference type="PANTHER" id="PTHR34978:SF3">
    <property type="entry name" value="SLR0241 PROTEIN"/>
    <property type="match status" value="1"/>
</dbReference>
<evidence type="ECO:0000259" key="2">
    <source>
        <dbReference type="Pfam" id="PF05569"/>
    </source>
</evidence>
<keyword evidence="1" id="KW-0472">Membrane</keyword>
<dbReference type="Proteomes" id="UP001620408">
    <property type="component" value="Unassembled WGS sequence"/>
</dbReference>
<dbReference type="EMBL" id="JADIKD010000011">
    <property type="protein sequence ID" value="MFK2918249.1"/>
    <property type="molecule type" value="Genomic_DNA"/>
</dbReference>
<feature type="transmembrane region" description="Helical" evidence="1">
    <location>
        <begin position="6"/>
        <end position="27"/>
    </location>
</feature>
<reference evidence="3 4" key="1">
    <citation type="submission" date="2020-10" db="EMBL/GenBank/DDBJ databases">
        <title>Phylogeny of dyella-like bacteria.</title>
        <authorList>
            <person name="Fu J."/>
        </authorList>
    </citation>
    <scope>NUCLEOTIDE SEQUENCE [LARGE SCALE GENOMIC DNA]</scope>
    <source>
        <strain evidence="3 4">BB4</strain>
    </source>
</reference>
<gene>
    <name evidence="3" type="ORF">ISS97_13335</name>
</gene>
<feature type="transmembrane region" description="Helical" evidence="1">
    <location>
        <begin position="39"/>
        <end position="59"/>
    </location>
</feature>
<dbReference type="InterPro" id="IPR008756">
    <property type="entry name" value="Peptidase_M56"/>
</dbReference>
<keyword evidence="1" id="KW-1133">Transmembrane helix</keyword>
<evidence type="ECO:0000313" key="3">
    <source>
        <dbReference type="EMBL" id="MFK2918249.1"/>
    </source>
</evidence>
<proteinExistence type="predicted"/>
<evidence type="ECO:0000256" key="1">
    <source>
        <dbReference type="SAM" id="Phobius"/>
    </source>
</evidence>
<sequence length="421" mass="45863">MSSEWISRLWLLQLAFTMAVLAVLLLRRPCRRWLGAERSFQLWMLPPLAMLVSQLPHAITHTAAPPTLVHIVATAGGAFPAMPQATMSSDWRTAVVAAWLAGMVAVGLLGWFVQSRYWHRLRNATPASGPSRWPVLFAAEPELGPALVGAWRPRIILPADFKTRYDECEQALILAHEEAHARRRDGLWSLCAVVVVAVCWPHTLAWLGWRLFRLDQELACDAAVMRDHHGLRRRYAQAMLKTLSAASALPVGCAWSPRHPLTERIAMLKEKPSLTRHRIGGYVVAFCASTLAGMVYAATPAVPEGKGVAPNHYGLSIDVAYNGGAPETHFAQCLKPGQYVTVNGSATGVAAWNGRFTVVPAEGGQLEVQGDLSGGTLEEPVHPKVRGQPGQTATIEVGEVHHGDVKSNHSIRLDVTARLGC</sequence>
<protein>
    <submittedName>
        <fullName evidence="3">Peptidase M56</fullName>
    </submittedName>
</protein>
<dbReference type="Pfam" id="PF05569">
    <property type="entry name" value="Peptidase_M56"/>
    <property type="match status" value="1"/>
</dbReference>
<dbReference type="InterPro" id="IPR052173">
    <property type="entry name" value="Beta-lactam_resp_regulator"/>
</dbReference>
<name>A0ABW8K5T1_9GAMM</name>
<accession>A0ABW8K5T1</accession>
<comment type="caution">
    <text evidence="3">The sequence shown here is derived from an EMBL/GenBank/DDBJ whole genome shotgun (WGS) entry which is preliminary data.</text>
</comment>
<feature type="domain" description="Peptidase M56" evidence="2">
    <location>
        <begin position="9"/>
        <end position="268"/>
    </location>
</feature>
<keyword evidence="1" id="KW-0812">Transmembrane</keyword>
<dbReference type="PANTHER" id="PTHR34978">
    <property type="entry name" value="POSSIBLE SENSOR-TRANSDUCER PROTEIN BLAR"/>
    <property type="match status" value="1"/>
</dbReference>
<evidence type="ECO:0000313" key="4">
    <source>
        <dbReference type="Proteomes" id="UP001620408"/>
    </source>
</evidence>
<dbReference type="CDD" id="cd07341">
    <property type="entry name" value="M56_BlaR1_MecR1_like"/>
    <property type="match status" value="1"/>
</dbReference>